<evidence type="ECO:0000256" key="3">
    <source>
        <dbReference type="ARBA" id="ARBA00022801"/>
    </source>
</evidence>
<dbReference type="OrthoDB" id="5688590at2"/>
<feature type="active site" description="Proton acceptor" evidence="7">
    <location>
        <position position="67"/>
    </location>
</feature>
<dbReference type="RefSeq" id="WP_111740606.1">
    <property type="nucleotide sequence ID" value="NZ_LR698987.1"/>
</dbReference>
<feature type="signal peptide" evidence="10">
    <location>
        <begin position="1"/>
        <end position="25"/>
    </location>
</feature>
<dbReference type="Proteomes" id="UP000249005">
    <property type="component" value="Chromosome 1"/>
</dbReference>
<dbReference type="Pfam" id="PF00768">
    <property type="entry name" value="Peptidase_S11"/>
    <property type="match status" value="1"/>
</dbReference>
<keyword evidence="13" id="KW-1185">Reference proteome</keyword>
<dbReference type="GO" id="GO:0071555">
    <property type="term" value="P:cell wall organization"/>
    <property type="evidence" value="ECO:0007669"/>
    <property type="project" value="UniProtKB-KW"/>
</dbReference>
<evidence type="ECO:0000256" key="4">
    <source>
        <dbReference type="ARBA" id="ARBA00022960"/>
    </source>
</evidence>
<dbReference type="EMBL" id="LS483470">
    <property type="protein sequence ID" value="SQI41499.1"/>
    <property type="molecule type" value="Genomic_DNA"/>
</dbReference>
<protein>
    <submittedName>
        <fullName evidence="12">D-alanyl-D-alanine endopeptidase</fullName>
        <ecNumber evidence="12">3.4.21.-</ecNumber>
    </submittedName>
</protein>
<dbReference type="KEGG" id="lri:NCTC12151_02110"/>
<sequence>MRTKIRFTLLSLALFASGLAMTASADTKSTKTASGPGLASKSALVVDVKTRKVIYSNNPDKVVPIASLTKLMTAMVVLDAKQPMTQVIPVKINETKELRGVYSRVQVGSEITRKEMLLLALMSSENRAAASLAHSYPGGYRAFIKAMNAKAKSLGMKNTRYVEPTGLSEKNVSTARDLSRLILATQKYPMLSQLSTTPGKTVTFDHPRYTLEFHNTNHLLRNEGWDIQLTKTGYTDEAGRCLTMRTTINHRQVALVTLDAYGKYTHFADANRLKSWLETQKALPLAENQKSPQKQKAKRVKQG</sequence>
<evidence type="ECO:0000256" key="7">
    <source>
        <dbReference type="PIRSR" id="PIRSR618044-1"/>
    </source>
</evidence>
<feature type="active site" description="Proton acceptor" evidence="7">
    <location>
        <position position="70"/>
    </location>
</feature>
<dbReference type="EC" id="3.4.21.-" evidence="12"/>
<dbReference type="PRINTS" id="PR00725">
    <property type="entry name" value="DADACBPTASE1"/>
</dbReference>
<dbReference type="InterPro" id="IPR018044">
    <property type="entry name" value="Peptidase_S11"/>
</dbReference>
<feature type="binding site" evidence="8">
    <location>
        <position position="231"/>
    </location>
    <ligand>
        <name>substrate</name>
    </ligand>
</feature>
<accession>A0A2X4USR9</accession>
<evidence type="ECO:0000256" key="10">
    <source>
        <dbReference type="SAM" id="SignalP"/>
    </source>
</evidence>
<keyword evidence="3 12" id="KW-0378">Hydrolase</keyword>
<keyword evidence="6" id="KW-0961">Cell wall biogenesis/degradation</keyword>
<evidence type="ECO:0000256" key="6">
    <source>
        <dbReference type="ARBA" id="ARBA00023316"/>
    </source>
</evidence>
<feature type="active site" evidence="7">
    <location>
        <position position="124"/>
    </location>
</feature>
<dbReference type="Gene3D" id="3.40.710.10">
    <property type="entry name" value="DD-peptidase/beta-lactamase superfamily"/>
    <property type="match status" value="1"/>
</dbReference>
<dbReference type="GO" id="GO:0009252">
    <property type="term" value="P:peptidoglycan biosynthetic process"/>
    <property type="evidence" value="ECO:0007669"/>
    <property type="project" value="UniProtKB-KW"/>
</dbReference>
<dbReference type="PANTHER" id="PTHR21581">
    <property type="entry name" value="D-ALANYL-D-ALANINE CARBOXYPEPTIDASE"/>
    <property type="match status" value="1"/>
</dbReference>
<name>A0A2X4USR9_9GAMM</name>
<evidence type="ECO:0000256" key="1">
    <source>
        <dbReference type="ARBA" id="ARBA00007164"/>
    </source>
</evidence>
<dbReference type="InterPro" id="IPR001967">
    <property type="entry name" value="Peptidase_S11_N"/>
</dbReference>
<evidence type="ECO:0000256" key="8">
    <source>
        <dbReference type="PIRSR" id="PIRSR618044-2"/>
    </source>
</evidence>
<keyword evidence="5" id="KW-0573">Peptidoglycan synthesis</keyword>
<evidence type="ECO:0000256" key="2">
    <source>
        <dbReference type="ARBA" id="ARBA00022729"/>
    </source>
</evidence>
<evidence type="ECO:0000259" key="11">
    <source>
        <dbReference type="Pfam" id="PF00768"/>
    </source>
</evidence>
<evidence type="ECO:0000256" key="9">
    <source>
        <dbReference type="RuleBase" id="RU004016"/>
    </source>
</evidence>
<dbReference type="GO" id="GO:0006508">
    <property type="term" value="P:proteolysis"/>
    <property type="evidence" value="ECO:0007669"/>
    <property type="project" value="InterPro"/>
</dbReference>
<keyword evidence="4" id="KW-0133">Cell shape</keyword>
<dbReference type="InterPro" id="IPR012338">
    <property type="entry name" value="Beta-lactam/transpept-like"/>
</dbReference>
<evidence type="ECO:0000313" key="12">
    <source>
        <dbReference type="EMBL" id="SQI41499.1"/>
    </source>
</evidence>
<reference evidence="12 13" key="1">
    <citation type="submission" date="2018-06" db="EMBL/GenBank/DDBJ databases">
        <authorList>
            <consortium name="Pathogen Informatics"/>
            <person name="Doyle S."/>
        </authorList>
    </citation>
    <scope>NUCLEOTIDE SEQUENCE [LARGE SCALE GENOMIC DNA]</scope>
    <source>
        <strain evidence="12 13">NCTC12151</strain>
    </source>
</reference>
<dbReference type="PANTHER" id="PTHR21581:SF26">
    <property type="entry name" value="D-ALANYL-D-ALANINE ENDOPEPTIDASE"/>
    <property type="match status" value="1"/>
</dbReference>
<dbReference type="SUPFAM" id="SSF56601">
    <property type="entry name" value="beta-lactamase/transpeptidase-like"/>
    <property type="match status" value="1"/>
</dbReference>
<evidence type="ECO:0000313" key="13">
    <source>
        <dbReference type="Proteomes" id="UP000249005"/>
    </source>
</evidence>
<dbReference type="GO" id="GO:0009002">
    <property type="term" value="F:serine-type D-Ala-D-Ala carboxypeptidase activity"/>
    <property type="evidence" value="ECO:0007669"/>
    <property type="project" value="InterPro"/>
</dbReference>
<dbReference type="GO" id="GO:0008360">
    <property type="term" value="P:regulation of cell shape"/>
    <property type="evidence" value="ECO:0007669"/>
    <property type="project" value="UniProtKB-KW"/>
</dbReference>
<keyword evidence="2 10" id="KW-0732">Signal</keyword>
<evidence type="ECO:0000256" key="5">
    <source>
        <dbReference type="ARBA" id="ARBA00022984"/>
    </source>
</evidence>
<feature type="domain" description="Peptidase S11 D-alanyl-D-alanine carboxypeptidase A N-terminal" evidence="11">
    <location>
        <begin position="31"/>
        <end position="260"/>
    </location>
</feature>
<comment type="similarity">
    <text evidence="1 9">Belongs to the peptidase S11 family.</text>
</comment>
<dbReference type="NCBIfam" id="NF008668">
    <property type="entry name" value="PRK11669.1"/>
    <property type="match status" value="1"/>
</dbReference>
<organism evidence="12 13">
    <name type="scientific">Leminorella richardii</name>
    <dbReference type="NCBI Taxonomy" id="158841"/>
    <lineage>
        <taxon>Bacteria</taxon>
        <taxon>Pseudomonadati</taxon>
        <taxon>Pseudomonadota</taxon>
        <taxon>Gammaproteobacteria</taxon>
        <taxon>Enterobacterales</taxon>
        <taxon>Budviciaceae</taxon>
        <taxon>Leminorella</taxon>
    </lineage>
</organism>
<feature type="chain" id="PRO_5016171638" evidence="10">
    <location>
        <begin position="26"/>
        <end position="303"/>
    </location>
</feature>
<gene>
    <name evidence="12" type="primary">pbpG_1</name>
    <name evidence="12" type="ORF">NCTC12151_02110</name>
</gene>
<proteinExistence type="inferred from homology"/>
<dbReference type="AlphaFoldDB" id="A0A2X4USR9"/>